<sequence>MAFPRCTTRGPGPRRAQPTAAPGRAPASSRHARWGRTTRRSQAPAPEAWAEGGTGAGEPYLGAARPRPPAWETVRGRRRGRNGEGGEGGDVDGREKVEPWKKIRPSRMTSGVYWGA</sequence>
<evidence type="ECO:0000313" key="3">
    <source>
        <dbReference type="Proteomes" id="UP000298652"/>
    </source>
</evidence>
<organism evidence="2 3">
    <name type="scientific">Setaria viridis</name>
    <name type="common">Green bristlegrass</name>
    <name type="synonym">Setaria italica subsp. viridis</name>
    <dbReference type="NCBI Taxonomy" id="4556"/>
    <lineage>
        <taxon>Eukaryota</taxon>
        <taxon>Viridiplantae</taxon>
        <taxon>Streptophyta</taxon>
        <taxon>Embryophyta</taxon>
        <taxon>Tracheophyta</taxon>
        <taxon>Spermatophyta</taxon>
        <taxon>Magnoliopsida</taxon>
        <taxon>Liliopsida</taxon>
        <taxon>Poales</taxon>
        <taxon>Poaceae</taxon>
        <taxon>PACMAD clade</taxon>
        <taxon>Panicoideae</taxon>
        <taxon>Panicodae</taxon>
        <taxon>Paniceae</taxon>
        <taxon>Cenchrinae</taxon>
        <taxon>Setaria</taxon>
    </lineage>
</organism>
<feature type="compositionally biased region" description="Low complexity" evidence="1">
    <location>
        <begin position="1"/>
        <end position="15"/>
    </location>
</feature>
<proteinExistence type="predicted"/>
<dbReference type="EMBL" id="CM016555">
    <property type="protein sequence ID" value="TKW21345.1"/>
    <property type="molecule type" value="Genomic_DNA"/>
</dbReference>
<dbReference type="Proteomes" id="UP000298652">
    <property type="component" value="Chromosome 4"/>
</dbReference>
<keyword evidence="3" id="KW-1185">Reference proteome</keyword>
<feature type="compositionally biased region" description="Basic and acidic residues" evidence="1">
    <location>
        <begin position="91"/>
        <end position="101"/>
    </location>
</feature>
<feature type="region of interest" description="Disordered" evidence="1">
    <location>
        <begin position="1"/>
        <end position="103"/>
    </location>
</feature>
<protein>
    <submittedName>
        <fullName evidence="2">Uncharacterized protein</fullName>
    </submittedName>
</protein>
<reference evidence="2" key="1">
    <citation type="submission" date="2019-03" db="EMBL/GenBank/DDBJ databases">
        <title>WGS assembly of Setaria viridis.</title>
        <authorList>
            <person name="Huang P."/>
            <person name="Jenkins J."/>
            <person name="Grimwood J."/>
            <person name="Barry K."/>
            <person name="Healey A."/>
            <person name="Mamidi S."/>
            <person name="Sreedasyam A."/>
            <person name="Shu S."/>
            <person name="Feldman M."/>
            <person name="Wu J."/>
            <person name="Yu Y."/>
            <person name="Chen C."/>
            <person name="Johnson J."/>
            <person name="Rokhsar D."/>
            <person name="Baxter I."/>
            <person name="Schmutz J."/>
            <person name="Brutnell T."/>
            <person name="Kellogg E."/>
        </authorList>
    </citation>
    <scope>NUCLEOTIDE SEQUENCE [LARGE SCALE GENOMIC DNA]</scope>
</reference>
<name>A0A4U6V094_SETVI</name>
<gene>
    <name evidence="2" type="ORF">SEVIR_4G165001v2</name>
</gene>
<dbReference type="Gramene" id="TKW21345">
    <property type="protein sequence ID" value="TKW21345"/>
    <property type="gene ID" value="SEVIR_4G165001v2"/>
</dbReference>
<evidence type="ECO:0000313" key="2">
    <source>
        <dbReference type="EMBL" id="TKW21345.1"/>
    </source>
</evidence>
<feature type="compositionally biased region" description="Basic residues" evidence="1">
    <location>
        <begin position="30"/>
        <end position="39"/>
    </location>
</feature>
<dbReference type="AlphaFoldDB" id="A0A4U6V094"/>
<evidence type="ECO:0000256" key="1">
    <source>
        <dbReference type="SAM" id="MobiDB-lite"/>
    </source>
</evidence>
<accession>A0A4U6V094</accession>